<evidence type="ECO:0000259" key="2">
    <source>
        <dbReference type="Pfam" id="PF13439"/>
    </source>
</evidence>
<dbReference type="Proteomes" id="UP000476411">
    <property type="component" value="Chromosome"/>
</dbReference>
<reference evidence="3 4" key="1">
    <citation type="submission" date="2020-01" db="EMBL/GenBank/DDBJ databases">
        <title>Complete genome sequence of Chitinophaga sp. H33E-04 isolated from quinoa roots.</title>
        <authorList>
            <person name="Weon H.-Y."/>
            <person name="Lee S.A."/>
        </authorList>
    </citation>
    <scope>NUCLEOTIDE SEQUENCE [LARGE SCALE GENOMIC DNA]</scope>
    <source>
        <strain evidence="3 4">H33E-04</strain>
    </source>
</reference>
<gene>
    <name evidence="3" type="ORF">GWR21_21030</name>
</gene>
<accession>A0A6B9ZJ51</accession>
<keyword evidence="4" id="KW-1185">Reference proteome</keyword>
<evidence type="ECO:0000313" key="3">
    <source>
        <dbReference type="EMBL" id="QHS61997.1"/>
    </source>
</evidence>
<evidence type="ECO:0000259" key="1">
    <source>
        <dbReference type="Pfam" id="PF00534"/>
    </source>
</evidence>
<dbReference type="InterPro" id="IPR028098">
    <property type="entry name" value="Glyco_trans_4-like_N"/>
</dbReference>
<dbReference type="RefSeq" id="WP_162333652.1">
    <property type="nucleotide sequence ID" value="NZ_CP048113.1"/>
</dbReference>
<dbReference type="Gene3D" id="3.40.50.2000">
    <property type="entry name" value="Glycogen Phosphorylase B"/>
    <property type="match status" value="2"/>
</dbReference>
<dbReference type="PANTHER" id="PTHR12526:SF630">
    <property type="entry name" value="GLYCOSYLTRANSFERASE"/>
    <property type="match status" value="1"/>
</dbReference>
<name>A0A6B9ZJ51_9BACT</name>
<dbReference type="Pfam" id="PF00534">
    <property type="entry name" value="Glycos_transf_1"/>
    <property type="match status" value="1"/>
</dbReference>
<proteinExistence type="predicted"/>
<dbReference type="CDD" id="cd03820">
    <property type="entry name" value="GT4_AmsD-like"/>
    <property type="match status" value="1"/>
</dbReference>
<dbReference type="KEGG" id="chih:GWR21_21030"/>
<dbReference type="Pfam" id="PF13439">
    <property type="entry name" value="Glyco_transf_4"/>
    <property type="match status" value="1"/>
</dbReference>
<dbReference type="SUPFAM" id="SSF53756">
    <property type="entry name" value="UDP-Glycosyltransferase/glycogen phosphorylase"/>
    <property type="match status" value="1"/>
</dbReference>
<organism evidence="3 4">
    <name type="scientific">Chitinophaga agri</name>
    <dbReference type="NCBI Taxonomy" id="2703787"/>
    <lineage>
        <taxon>Bacteria</taxon>
        <taxon>Pseudomonadati</taxon>
        <taxon>Bacteroidota</taxon>
        <taxon>Chitinophagia</taxon>
        <taxon>Chitinophagales</taxon>
        <taxon>Chitinophagaceae</taxon>
        <taxon>Chitinophaga</taxon>
    </lineage>
</organism>
<dbReference type="EMBL" id="CP048113">
    <property type="protein sequence ID" value="QHS61997.1"/>
    <property type="molecule type" value="Genomic_DNA"/>
</dbReference>
<dbReference type="PANTHER" id="PTHR12526">
    <property type="entry name" value="GLYCOSYLTRANSFERASE"/>
    <property type="match status" value="1"/>
</dbReference>
<sequence length="349" mass="39049">MKKIGFLINTLAKSGGTERVATVLANALSELDYEVEVICMSKSTESFYILNDRVRVSYLSEKSSVKLTDYWSLGKRLIKAAGHLDYIIGVGMDLCVLTIPLKMFVKTIKVIGWEHFNLTVRGPVVGLGRKLGVWFADHIITLTNHDCEQYRKRTKKVRCIYNPVTINMDPVSNYTSRRILCVGRLTHQKGFDMMVNIWAGIHMRYPDWQLAIVGNGEDESELKTQAAAAGVGNSLEFFEATRDVAAFYSSASIYAMSSRYEGLPLVLIEAQSAGLPLIAFNCETGPKEVITDGYNGYLIPAFDEEVFKDKLQALMKDASLRQEMGKNSLVNSNKFSKANIVPQWCEILV</sequence>
<evidence type="ECO:0000313" key="4">
    <source>
        <dbReference type="Proteomes" id="UP000476411"/>
    </source>
</evidence>
<dbReference type="GO" id="GO:0016757">
    <property type="term" value="F:glycosyltransferase activity"/>
    <property type="evidence" value="ECO:0007669"/>
    <property type="project" value="InterPro"/>
</dbReference>
<protein>
    <submittedName>
        <fullName evidence="3">Glycosyltransferase family 4 protein</fullName>
    </submittedName>
</protein>
<feature type="domain" description="Glycosyl transferase family 1" evidence="1">
    <location>
        <begin position="175"/>
        <end position="328"/>
    </location>
</feature>
<keyword evidence="3" id="KW-0808">Transferase</keyword>
<dbReference type="InterPro" id="IPR001296">
    <property type="entry name" value="Glyco_trans_1"/>
</dbReference>
<dbReference type="AlphaFoldDB" id="A0A6B9ZJ51"/>
<feature type="domain" description="Glycosyltransferase subfamily 4-like N-terminal" evidence="2">
    <location>
        <begin position="15"/>
        <end position="165"/>
    </location>
</feature>